<dbReference type="AlphaFoldDB" id="A0A371GYI0"/>
<protein>
    <submittedName>
        <fullName evidence="2">Uncharacterized protein</fullName>
    </submittedName>
</protein>
<dbReference type="EMBL" id="QJKJ01004108">
    <property type="protein sequence ID" value="RDX95523.1"/>
    <property type="molecule type" value="Genomic_DNA"/>
</dbReference>
<accession>A0A371GYI0</accession>
<dbReference type="OrthoDB" id="694103at2759"/>
<comment type="caution">
    <text evidence="2">The sequence shown here is derived from an EMBL/GenBank/DDBJ whole genome shotgun (WGS) entry which is preliminary data.</text>
</comment>
<feature type="region of interest" description="Disordered" evidence="1">
    <location>
        <begin position="173"/>
        <end position="228"/>
    </location>
</feature>
<feature type="compositionally biased region" description="Basic and acidic residues" evidence="1">
    <location>
        <begin position="178"/>
        <end position="193"/>
    </location>
</feature>
<gene>
    <name evidence="2" type="ORF">CR513_21949</name>
</gene>
<evidence type="ECO:0000313" key="2">
    <source>
        <dbReference type="EMBL" id="RDX95523.1"/>
    </source>
</evidence>
<reference evidence="2" key="1">
    <citation type="submission" date="2018-05" db="EMBL/GenBank/DDBJ databases">
        <title>Draft genome of Mucuna pruriens seed.</title>
        <authorList>
            <person name="Nnadi N.E."/>
            <person name="Vos R."/>
            <person name="Hasami M.H."/>
            <person name="Devisetty U.K."/>
            <person name="Aguiy J.C."/>
        </authorList>
    </citation>
    <scope>NUCLEOTIDE SEQUENCE [LARGE SCALE GENOMIC DNA]</scope>
    <source>
        <strain evidence="2">JCA_2017</strain>
    </source>
</reference>
<evidence type="ECO:0000256" key="1">
    <source>
        <dbReference type="SAM" id="MobiDB-lite"/>
    </source>
</evidence>
<keyword evidence="3" id="KW-1185">Reference proteome</keyword>
<organism evidence="2 3">
    <name type="scientific">Mucuna pruriens</name>
    <name type="common">Velvet bean</name>
    <name type="synonym">Dolichos pruriens</name>
    <dbReference type="NCBI Taxonomy" id="157652"/>
    <lineage>
        <taxon>Eukaryota</taxon>
        <taxon>Viridiplantae</taxon>
        <taxon>Streptophyta</taxon>
        <taxon>Embryophyta</taxon>
        <taxon>Tracheophyta</taxon>
        <taxon>Spermatophyta</taxon>
        <taxon>Magnoliopsida</taxon>
        <taxon>eudicotyledons</taxon>
        <taxon>Gunneridae</taxon>
        <taxon>Pentapetalae</taxon>
        <taxon>rosids</taxon>
        <taxon>fabids</taxon>
        <taxon>Fabales</taxon>
        <taxon>Fabaceae</taxon>
        <taxon>Papilionoideae</taxon>
        <taxon>50 kb inversion clade</taxon>
        <taxon>NPAAA clade</taxon>
        <taxon>indigoferoid/millettioid clade</taxon>
        <taxon>Phaseoleae</taxon>
        <taxon>Mucuna</taxon>
    </lineage>
</organism>
<name>A0A371GYI0_MUCPR</name>
<sequence length="228" mass="24586">MIDTANGGALMDKTPVAVRYLIFNIASNTQQFGIRGAAPSRMVNEIGAVDNLRLENQLIELPMVSNTQQFGIRGATPSRIVNEIGAVDNLRLENQLIELTSLVDISTESSRIKVGHMIVNNLEGSSTGQIRVKGNTQLQNSNPARACLKVKIPTAIVPTAVAIESATTRQLTISGGLDEQKPRPVDAESEPKADSLVPQQARSTPLPFPTETLSARKAKSDKDLLTMF</sequence>
<dbReference type="Proteomes" id="UP000257109">
    <property type="component" value="Unassembled WGS sequence"/>
</dbReference>
<evidence type="ECO:0000313" key="3">
    <source>
        <dbReference type="Proteomes" id="UP000257109"/>
    </source>
</evidence>
<proteinExistence type="predicted"/>
<feature type="non-terminal residue" evidence="2">
    <location>
        <position position="1"/>
    </location>
</feature>
<feature type="compositionally biased region" description="Basic and acidic residues" evidence="1">
    <location>
        <begin position="218"/>
        <end position="228"/>
    </location>
</feature>